<sequence>MDDYKSISLSPPTADLRNSVELQMSEKQKNSNYTAGKPIQCRAAVVRVAGEPLVIEEVSVAAPKSHEVRIKIICTSLCHSDVTFWNLKDPPGCFPRILGHEATGVIESVGDNVTEFVEGDTVIPVFLPDCAECVDCISLKSNLCTKFPFNVSPVMARDGTSRFSDSKGETLYHFLNVSSFSEYTVVDVANVTKIDPSIPPNRACLLSCGVSTGVGAAWKSAGVEAGSTVAIFGLGGIGLAVAEGARMIGAKTIIGVDINADKFEIGKRFGVTDYVNPKTCGTKSVSQVICELTDGGADYCFECVGMASLVYEAFASCRKSFQGWGKTIVVGIGKPGAQLTFSSFDVVHYGKTIAGSLFGGLKPKTDISTLLQHYLDGKLQLDKFVTHEVSFEDINKAFDLLLQGKSLRCVIWMDK</sequence>
<comment type="cofactor">
    <cofactor evidence="1 8">
        <name>Zn(2+)</name>
        <dbReference type="ChEBI" id="CHEBI:29105"/>
    </cofactor>
</comment>
<dbReference type="Proteomes" id="UP001454036">
    <property type="component" value="Unassembled WGS sequence"/>
</dbReference>
<evidence type="ECO:0000256" key="3">
    <source>
        <dbReference type="ARBA" id="ARBA00011738"/>
    </source>
</evidence>
<name>A0AAV3RB59_LITER</name>
<dbReference type="InterPro" id="IPR013154">
    <property type="entry name" value="ADH-like_N"/>
</dbReference>
<dbReference type="FunFam" id="3.90.180.10:FF:000007">
    <property type="entry name" value="Alcohol dehydrogenase 6"/>
    <property type="match status" value="1"/>
</dbReference>
<keyword evidence="12" id="KW-1185">Reference proteome</keyword>
<dbReference type="InterPro" id="IPR013149">
    <property type="entry name" value="ADH-like_C"/>
</dbReference>
<keyword evidence="6" id="KW-0560">Oxidoreductase</keyword>
<dbReference type="InterPro" id="IPR011032">
    <property type="entry name" value="GroES-like_sf"/>
</dbReference>
<gene>
    <name evidence="11" type="ORF">LIER_26092</name>
</gene>
<dbReference type="GO" id="GO:0051903">
    <property type="term" value="F:S-(hydroxymethyl)glutathione dehydrogenase [NAD(P)+] activity"/>
    <property type="evidence" value="ECO:0007669"/>
    <property type="project" value="TreeGrafter"/>
</dbReference>
<evidence type="ECO:0000313" key="11">
    <source>
        <dbReference type="EMBL" id="GAA0172232.1"/>
    </source>
</evidence>
<keyword evidence="5 8" id="KW-0862">Zinc</keyword>
<dbReference type="PANTHER" id="PTHR43880">
    <property type="entry name" value="ALCOHOL DEHYDROGENASE"/>
    <property type="match status" value="1"/>
</dbReference>
<evidence type="ECO:0000259" key="10">
    <source>
        <dbReference type="Pfam" id="PF08240"/>
    </source>
</evidence>
<proteinExistence type="inferred from homology"/>
<dbReference type="EMBL" id="BAABME010008027">
    <property type="protein sequence ID" value="GAA0172232.1"/>
    <property type="molecule type" value="Genomic_DNA"/>
</dbReference>
<dbReference type="Gene3D" id="3.40.50.720">
    <property type="entry name" value="NAD(P)-binding Rossmann-like Domain"/>
    <property type="match status" value="1"/>
</dbReference>
<dbReference type="PROSITE" id="PS00059">
    <property type="entry name" value="ADH_ZINC"/>
    <property type="match status" value="1"/>
</dbReference>
<protein>
    <submittedName>
        <fullName evidence="11">Dehydrogenase</fullName>
    </submittedName>
</protein>
<dbReference type="GO" id="GO:0008270">
    <property type="term" value="F:zinc ion binding"/>
    <property type="evidence" value="ECO:0007669"/>
    <property type="project" value="InterPro"/>
</dbReference>
<evidence type="ECO:0000313" key="12">
    <source>
        <dbReference type="Proteomes" id="UP001454036"/>
    </source>
</evidence>
<evidence type="ECO:0000256" key="1">
    <source>
        <dbReference type="ARBA" id="ARBA00001947"/>
    </source>
</evidence>
<dbReference type="Pfam" id="PF08240">
    <property type="entry name" value="ADH_N"/>
    <property type="match status" value="1"/>
</dbReference>
<dbReference type="GO" id="GO:0046294">
    <property type="term" value="P:formaldehyde catabolic process"/>
    <property type="evidence" value="ECO:0007669"/>
    <property type="project" value="TreeGrafter"/>
</dbReference>
<evidence type="ECO:0000256" key="2">
    <source>
        <dbReference type="ARBA" id="ARBA00010902"/>
    </source>
</evidence>
<evidence type="ECO:0000256" key="5">
    <source>
        <dbReference type="ARBA" id="ARBA00022833"/>
    </source>
</evidence>
<dbReference type="SUPFAM" id="SSF51735">
    <property type="entry name" value="NAD(P)-binding Rossmann-fold domains"/>
    <property type="match status" value="1"/>
</dbReference>
<accession>A0AAV3RB59</accession>
<feature type="domain" description="Alcohol dehydrogenase-like N-terminal" evidence="10">
    <location>
        <begin position="65"/>
        <end position="195"/>
    </location>
</feature>
<dbReference type="Pfam" id="PF00107">
    <property type="entry name" value="ADH_zinc_N"/>
    <property type="match status" value="1"/>
</dbReference>
<comment type="caution">
    <text evidence="11">The sequence shown here is derived from an EMBL/GenBank/DDBJ whole genome shotgun (WGS) entry which is preliminary data.</text>
</comment>
<dbReference type="InterPro" id="IPR002328">
    <property type="entry name" value="ADH_Zn_CS"/>
</dbReference>
<evidence type="ECO:0000259" key="9">
    <source>
        <dbReference type="Pfam" id="PF00107"/>
    </source>
</evidence>
<evidence type="ECO:0000256" key="6">
    <source>
        <dbReference type="ARBA" id="ARBA00023002"/>
    </source>
</evidence>
<comment type="subunit">
    <text evidence="3">Homodimer.</text>
</comment>
<evidence type="ECO:0000256" key="7">
    <source>
        <dbReference type="ARBA" id="ARBA00023027"/>
    </source>
</evidence>
<keyword evidence="4 8" id="KW-0479">Metal-binding</keyword>
<dbReference type="SUPFAM" id="SSF50129">
    <property type="entry name" value="GroES-like"/>
    <property type="match status" value="1"/>
</dbReference>
<organism evidence="11 12">
    <name type="scientific">Lithospermum erythrorhizon</name>
    <name type="common">Purple gromwell</name>
    <name type="synonym">Lithospermum officinale var. erythrorhizon</name>
    <dbReference type="NCBI Taxonomy" id="34254"/>
    <lineage>
        <taxon>Eukaryota</taxon>
        <taxon>Viridiplantae</taxon>
        <taxon>Streptophyta</taxon>
        <taxon>Embryophyta</taxon>
        <taxon>Tracheophyta</taxon>
        <taxon>Spermatophyta</taxon>
        <taxon>Magnoliopsida</taxon>
        <taxon>eudicotyledons</taxon>
        <taxon>Gunneridae</taxon>
        <taxon>Pentapetalae</taxon>
        <taxon>asterids</taxon>
        <taxon>lamiids</taxon>
        <taxon>Boraginales</taxon>
        <taxon>Boraginaceae</taxon>
        <taxon>Boraginoideae</taxon>
        <taxon>Lithospermeae</taxon>
        <taxon>Lithospermum</taxon>
    </lineage>
</organism>
<comment type="similarity">
    <text evidence="2">Belongs to the zinc-containing alcohol dehydrogenase family. Class-III subfamily.</text>
</comment>
<dbReference type="Gene3D" id="3.90.180.10">
    <property type="entry name" value="Medium-chain alcohol dehydrogenases, catalytic domain"/>
    <property type="match status" value="1"/>
</dbReference>
<evidence type="ECO:0000256" key="4">
    <source>
        <dbReference type="ARBA" id="ARBA00022723"/>
    </source>
</evidence>
<reference evidence="11 12" key="1">
    <citation type="submission" date="2024-01" db="EMBL/GenBank/DDBJ databases">
        <title>The complete chloroplast genome sequence of Lithospermum erythrorhizon: insights into the phylogenetic relationship among Boraginaceae species and the maternal lineages of purple gromwells.</title>
        <authorList>
            <person name="Okada T."/>
            <person name="Watanabe K."/>
        </authorList>
    </citation>
    <scope>NUCLEOTIDE SEQUENCE [LARGE SCALE GENOMIC DNA]</scope>
</reference>
<dbReference type="InterPro" id="IPR036291">
    <property type="entry name" value="NAD(P)-bd_dom_sf"/>
</dbReference>
<dbReference type="GO" id="GO:0005829">
    <property type="term" value="C:cytosol"/>
    <property type="evidence" value="ECO:0007669"/>
    <property type="project" value="TreeGrafter"/>
</dbReference>
<dbReference type="AlphaFoldDB" id="A0AAV3RB59"/>
<evidence type="ECO:0000256" key="8">
    <source>
        <dbReference type="RuleBase" id="RU361277"/>
    </source>
</evidence>
<keyword evidence="7" id="KW-0520">NAD</keyword>
<dbReference type="FunFam" id="3.40.50.720:FF:000003">
    <property type="entry name" value="S-(hydroxymethyl)glutathione dehydrogenase"/>
    <property type="match status" value="1"/>
</dbReference>
<feature type="domain" description="Alcohol dehydrogenase-like C-terminal" evidence="9">
    <location>
        <begin position="236"/>
        <end position="372"/>
    </location>
</feature>
<dbReference type="PANTHER" id="PTHR43880:SF7">
    <property type="entry name" value="ALCOHOL DEHYDROGENASE-LIKE 7"/>
    <property type="match status" value="1"/>
</dbReference>